<evidence type="ECO:0000259" key="6">
    <source>
        <dbReference type="Pfam" id="PF13191"/>
    </source>
</evidence>
<dbReference type="InterPro" id="IPR015163">
    <property type="entry name" value="Cdc6_C"/>
</dbReference>
<dbReference type="InterPro" id="IPR050311">
    <property type="entry name" value="ORC1/CDC6"/>
</dbReference>
<dbReference type="AlphaFoldDB" id="A0A424YRT1"/>
<name>A0A424YRT1_9EURY</name>
<accession>A0A424YRT1</accession>
<comment type="similarity">
    <text evidence="1">Belongs to the CDC6/cdc18 family.</text>
</comment>
<dbReference type="EMBL" id="QZAB01000503">
    <property type="protein sequence ID" value="RQD81614.1"/>
    <property type="molecule type" value="Genomic_DNA"/>
</dbReference>
<evidence type="ECO:0000313" key="7">
    <source>
        <dbReference type="EMBL" id="RQD81614.1"/>
    </source>
</evidence>
<keyword evidence="4" id="KW-0067">ATP-binding</keyword>
<dbReference type="InterPro" id="IPR041664">
    <property type="entry name" value="AAA_16"/>
</dbReference>
<evidence type="ECO:0000256" key="4">
    <source>
        <dbReference type="ARBA" id="ARBA00022840"/>
    </source>
</evidence>
<dbReference type="Gene3D" id="3.40.50.300">
    <property type="entry name" value="P-loop containing nucleotide triphosphate hydrolases"/>
    <property type="match status" value="1"/>
</dbReference>
<evidence type="ECO:0000313" key="8">
    <source>
        <dbReference type="Proteomes" id="UP000284763"/>
    </source>
</evidence>
<gene>
    <name evidence="7" type="ORF">D5R95_07955</name>
</gene>
<keyword evidence="3" id="KW-0547">Nucleotide-binding</keyword>
<evidence type="ECO:0000256" key="1">
    <source>
        <dbReference type="ARBA" id="ARBA00006184"/>
    </source>
</evidence>
<dbReference type="PANTHER" id="PTHR10763">
    <property type="entry name" value="CELL DIVISION CONTROL PROTEIN 6-RELATED"/>
    <property type="match status" value="1"/>
</dbReference>
<dbReference type="InterPro" id="IPR036388">
    <property type="entry name" value="WH-like_DNA-bd_sf"/>
</dbReference>
<dbReference type="GO" id="GO:0006260">
    <property type="term" value="P:DNA replication"/>
    <property type="evidence" value="ECO:0007669"/>
    <property type="project" value="UniProtKB-KW"/>
</dbReference>
<feature type="domain" description="Orc1-like AAA ATPase" evidence="6">
    <location>
        <begin position="41"/>
        <end position="157"/>
    </location>
</feature>
<dbReference type="InterPro" id="IPR036390">
    <property type="entry name" value="WH_DNA-bd_sf"/>
</dbReference>
<evidence type="ECO:0000259" key="5">
    <source>
        <dbReference type="Pfam" id="PF09079"/>
    </source>
</evidence>
<dbReference type="Pfam" id="PF13191">
    <property type="entry name" value="AAA_16"/>
    <property type="match status" value="1"/>
</dbReference>
<evidence type="ECO:0000256" key="2">
    <source>
        <dbReference type="ARBA" id="ARBA00022705"/>
    </source>
</evidence>
<dbReference type="Pfam" id="PF09079">
    <property type="entry name" value="WHD_Cdc6"/>
    <property type="match status" value="1"/>
</dbReference>
<dbReference type="SUPFAM" id="SSF46785">
    <property type="entry name" value="Winged helix' DNA-binding domain"/>
    <property type="match status" value="1"/>
</dbReference>
<evidence type="ECO:0000256" key="3">
    <source>
        <dbReference type="ARBA" id="ARBA00022741"/>
    </source>
</evidence>
<dbReference type="PANTHER" id="PTHR10763:SF26">
    <property type="entry name" value="CELL DIVISION CONTROL PROTEIN 6 HOMOLOG"/>
    <property type="match status" value="1"/>
</dbReference>
<dbReference type="RefSeq" id="WP_259134292.1">
    <property type="nucleotide sequence ID" value="NZ_JANUCS010000005.1"/>
</dbReference>
<dbReference type="Gene3D" id="1.10.10.10">
    <property type="entry name" value="Winged helix-like DNA-binding domain superfamily/Winged helix DNA-binding domain"/>
    <property type="match status" value="1"/>
</dbReference>
<feature type="domain" description="Cdc6 C-terminal" evidence="5">
    <location>
        <begin position="281"/>
        <end position="370"/>
    </location>
</feature>
<organism evidence="7 8">
    <name type="scientific">Methanosalsum natronophilum</name>
    <dbReference type="NCBI Taxonomy" id="768733"/>
    <lineage>
        <taxon>Archaea</taxon>
        <taxon>Methanobacteriati</taxon>
        <taxon>Methanobacteriota</taxon>
        <taxon>Stenosarchaea group</taxon>
        <taxon>Methanomicrobia</taxon>
        <taxon>Methanosarcinales</taxon>
        <taxon>Methanosarcinaceae</taxon>
        <taxon>Methanosalsum</taxon>
    </lineage>
</organism>
<dbReference type="SUPFAM" id="SSF52540">
    <property type="entry name" value="P-loop containing nucleoside triphosphate hydrolases"/>
    <property type="match status" value="1"/>
</dbReference>
<dbReference type="Gene3D" id="1.10.8.60">
    <property type="match status" value="1"/>
</dbReference>
<protein>
    <submittedName>
        <fullName evidence="7">AAA family ATPase</fullName>
    </submittedName>
</protein>
<dbReference type="Proteomes" id="UP000284763">
    <property type="component" value="Unassembled WGS sequence"/>
</dbReference>
<proteinExistence type="inferred from homology"/>
<sequence>MKTYELRLLSGISSMKNTNIFKPKYANTDEWYTMEIDSILYREDQINQVKDALENNISGNKNSGTIVFGPAGTGKTTVVNLIIEQLLQDERVQNNDFNYYYLNCSSFEDIVPILQELVHIIFSESKLECDRIDDLASFLNQKLECCEQTYILVFDDIKNQYMISSLIEIFKDNSNVNVVGILNDIYLNESPNTTVIPFLPYDQDQMYNIIFRAATELFYPGSYTERELMEILKYDDLGKNIELLLNAARVAESMNKHQIDLDSIVTAERLIEARLLSLKLTALSMHSKLVLMSLLYCQRLYDEIRVNELNNIYYRMCLQTNETCKSLRYVSEALLELANLEFIELKKIGTCRNQNIPYDVFLIRNSDDVLNSIFSDEKLEPIEKMFKLEFN</sequence>
<reference evidence="7 8" key="1">
    <citation type="submission" date="2018-08" db="EMBL/GenBank/DDBJ databases">
        <title>The metabolism and importance of syntrophic acetate oxidation coupled to methane or sulfide production in haloalkaline environments.</title>
        <authorList>
            <person name="Timmers P.H.A."/>
            <person name="Vavourakis C.D."/>
            <person name="Sorokin D.Y."/>
            <person name="Sinninghe Damste J.S."/>
            <person name="Muyzer G."/>
            <person name="Stams A.J.M."/>
            <person name="Plugge C.M."/>
        </authorList>
    </citation>
    <scope>NUCLEOTIDE SEQUENCE [LARGE SCALE GENOMIC DNA]</scope>
    <source>
        <strain evidence="7">MSAO_Arc3</strain>
    </source>
</reference>
<dbReference type="InterPro" id="IPR027417">
    <property type="entry name" value="P-loop_NTPase"/>
</dbReference>
<dbReference type="GO" id="GO:0005524">
    <property type="term" value="F:ATP binding"/>
    <property type="evidence" value="ECO:0007669"/>
    <property type="project" value="UniProtKB-KW"/>
</dbReference>
<comment type="caution">
    <text evidence="7">The sequence shown here is derived from an EMBL/GenBank/DDBJ whole genome shotgun (WGS) entry which is preliminary data.</text>
</comment>
<keyword evidence="2" id="KW-0235">DNA replication</keyword>